<dbReference type="Pfam" id="PF00583">
    <property type="entry name" value="Acetyltransf_1"/>
    <property type="match status" value="1"/>
</dbReference>
<sequence length="156" mass="16210">MTAAGELDIRPAGPDELGLVADLVMHGLAERWGAVDPQLNLDLHALTQGVTHGLVLTAWLDGALVGTGALVGGPDVPEVVRMSTAHSHRRRGVAAGVLGALVEAARDGGASRVVLETTATWTGARRLYEHEGFVLDGVVHGPHGDDAHYHLDLATA</sequence>
<proteinExistence type="predicted"/>
<dbReference type="OrthoDB" id="273614at2"/>
<evidence type="ECO:0000313" key="5">
    <source>
        <dbReference type="Proteomes" id="UP000264006"/>
    </source>
</evidence>
<organism evidence="4 5">
    <name type="scientific">Euzebya pacifica</name>
    <dbReference type="NCBI Taxonomy" id="1608957"/>
    <lineage>
        <taxon>Bacteria</taxon>
        <taxon>Bacillati</taxon>
        <taxon>Actinomycetota</taxon>
        <taxon>Nitriliruptoria</taxon>
        <taxon>Euzebyales</taxon>
    </lineage>
</organism>
<evidence type="ECO:0000256" key="1">
    <source>
        <dbReference type="ARBA" id="ARBA00022679"/>
    </source>
</evidence>
<dbReference type="InterPro" id="IPR000182">
    <property type="entry name" value="GNAT_dom"/>
</dbReference>
<name>A0A346XWJ7_9ACTN</name>
<evidence type="ECO:0000256" key="2">
    <source>
        <dbReference type="ARBA" id="ARBA00023315"/>
    </source>
</evidence>
<keyword evidence="5" id="KW-1185">Reference proteome</keyword>
<protein>
    <recommendedName>
        <fullName evidence="3">N-acetyltransferase domain-containing protein</fullName>
    </recommendedName>
</protein>
<dbReference type="AlphaFoldDB" id="A0A346XWJ7"/>
<dbReference type="GO" id="GO:0016747">
    <property type="term" value="F:acyltransferase activity, transferring groups other than amino-acyl groups"/>
    <property type="evidence" value="ECO:0007669"/>
    <property type="project" value="InterPro"/>
</dbReference>
<evidence type="ECO:0000259" key="3">
    <source>
        <dbReference type="PROSITE" id="PS51186"/>
    </source>
</evidence>
<keyword evidence="2" id="KW-0012">Acyltransferase</keyword>
<feature type="domain" description="N-acetyltransferase" evidence="3">
    <location>
        <begin position="7"/>
        <end position="154"/>
    </location>
</feature>
<dbReference type="EMBL" id="CP031165">
    <property type="protein sequence ID" value="AXV06594.1"/>
    <property type="molecule type" value="Genomic_DNA"/>
</dbReference>
<reference evidence="4 5" key="1">
    <citation type="submission" date="2018-09" db="EMBL/GenBank/DDBJ databases">
        <title>Complete genome sequence of Euzebya sp. DY32-46 isolated from seawater of Pacific Ocean.</title>
        <authorList>
            <person name="Xu L."/>
            <person name="Wu Y.-H."/>
            <person name="Xu X.-W."/>
        </authorList>
    </citation>
    <scope>NUCLEOTIDE SEQUENCE [LARGE SCALE GENOMIC DNA]</scope>
    <source>
        <strain evidence="4 5">DY32-46</strain>
    </source>
</reference>
<dbReference type="PROSITE" id="PS51186">
    <property type="entry name" value="GNAT"/>
    <property type="match status" value="1"/>
</dbReference>
<dbReference type="Proteomes" id="UP000264006">
    <property type="component" value="Chromosome"/>
</dbReference>
<dbReference type="PANTHER" id="PTHR43877">
    <property type="entry name" value="AMINOALKYLPHOSPHONATE N-ACETYLTRANSFERASE-RELATED-RELATED"/>
    <property type="match status" value="1"/>
</dbReference>
<dbReference type="Gene3D" id="3.40.630.30">
    <property type="match status" value="1"/>
</dbReference>
<dbReference type="PANTHER" id="PTHR43877:SF5">
    <property type="entry name" value="BLL8307 PROTEIN"/>
    <property type="match status" value="1"/>
</dbReference>
<keyword evidence="1" id="KW-0808">Transferase</keyword>
<evidence type="ECO:0000313" key="4">
    <source>
        <dbReference type="EMBL" id="AXV06594.1"/>
    </source>
</evidence>
<dbReference type="RefSeq" id="WP_114591214.1">
    <property type="nucleotide sequence ID" value="NZ_CP031165.1"/>
</dbReference>
<dbReference type="CDD" id="cd04301">
    <property type="entry name" value="NAT_SF"/>
    <property type="match status" value="1"/>
</dbReference>
<dbReference type="KEGG" id="euz:DVS28_a1909"/>
<dbReference type="InterPro" id="IPR050832">
    <property type="entry name" value="Bact_Acetyltransf"/>
</dbReference>
<gene>
    <name evidence="4" type="ORF">DVS28_a1909</name>
</gene>
<accession>A0A346XWJ7</accession>
<dbReference type="InterPro" id="IPR016181">
    <property type="entry name" value="Acyl_CoA_acyltransferase"/>
</dbReference>
<dbReference type="SUPFAM" id="SSF55729">
    <property type="entry name" value="Acyl-CoA N-acyltransferases (Nat)"/>
    <property type="match status" value="1"/>
</dbReference>